<sequence length="373" mass="41844">MGKLLLLTGKPDAVIFSFQILASSTNIVCYFTNWCQYRPGIARYMPEDVDPCLCTHIIYAFAGMQNNQIQTIEWNDVALYAGVNGLKSYNPDLKTLLSVGGWNFGTQKFSTMVSTAQNRQTFIQSAITFLRKYGFDGLDIDWEYPGNRGSPADTQQLFTVLLKVSLSYMSSFHPRDHGIVASKRYSWSYMDLINVMTYDLRGSWEGFTGENSPLYVGPADQGSYIYFNVNYSMNYWKDHGAPAEKLMVGFGAYARTFTLSNPANHGLAAPTSGPGAAGEYTQSAGTLAYFEVCQFLKSGATTVWNAPQEVPYAYKGNQWIGYDNPKSFAIKVNHFLCALRVFRCSFHCTSIMYWGKVSTLDRAQFTSNTETHF</sequence>
<dbReference type="AlphaFoldDB" id="A0A7M4EX94"/>
<proteinExistence type="inferred from homology"/>
<dbReference type="Gene3D" id="3.10.50.10">
    <property type="match status" value="1"/>
</dbReference>
<organism evidence="15 16">
    <name type="scientific">Crocodylus porosus</name>
    <name type="common">Saltwater crocodile</name>
    <name type="synonym">Estuarine crocodile</name>
    <dbReference type="NCBI Taxonomy" id="8502"/>
    <lineage>
        <taxon>Eukaryota</taxon>
        <taxon>Metazoa</taxon>
        <taxon>Chordata</taxon>
        <taxon>Craniata</taxon>
        <taxon>Vertebrata</taxon>
        <taxon>Euteleostomi</taxon>
        <taxon>Archelosauria</taxon>
        <taxon>Archosauria</taxon>
        <taxon>Crocodylia</taxon>
        <taxon>Longirostres</taxon>
        <taxon>Crocodylidae</taxon>
        <taxon>Crocodylus</taxon>
    </lineage>
</organism>
<evidence type="ECO:0000256" key="7">
    <source>
        <dbReference type="ARBA" id="ARBA00022729"/>
    </source>
</evidence>
<reference evidence="15" key="2">
    <citation type="submission" date="2025-09" db="UniProtKB">
        <authorList>
            <consortium name="Ensembl"/>
        </authorList>
    </citation>
    <scope>IDENTIFICATION</scope>
</reference>
<dbReference type="InterPro" id="IPR001223">
    <property type="entry name" value="Glyco_hydro18_cat"/>
</dbReference>
<dbReference type="GO" id="GO:0000272">
    <property type="term" value="P:polysaccharide catabolic process"/>
    <property type="evidence" value="ECO:0007669"/>
    <property type="project" value="UniProtKB-KW"/>
</dbReference>
<comment type="subcellular location">
    <subcellularLocation>
        <location evidence="2">Secreted</location>
    </subcellularLocation>
</comment>
<dbReference type="SUPFAM" id="SSF51445">
    <property type="entry name" value="(Trans)glycosidases"/>
    <property type="match status" value="1"/>
</dbReference>
<keyword evidence="12" id="KW-0326">Glycosidase</keyword>
<evidence type="ECO:0000256" key="13">
    <source>
        <dbReference type="ARBA" id="ARBA00023326"/>
    </source>
</evidence>
<keyword evidence="10" id="KW-1015">Disulfide bond</keyword>
<dbReference type="EC" id="3.2.1.14" evidence="4"/>
<evidence type="ECO:0000256" key="2">
    <source>
        <dbReference type="ARBA" id="ARBA00004613"/>
    </source>
</evidence>
<dbReference type="Gene3D" id="3.20.20.80">
    <property type="entry name" value="Glycosidases"/>
    <property type="match status" value="1"/>
</dbReference>
<keyword evidence="16" id="KW-1185">Reference proteome</keyword>
<evidence type="ECO:0000256" key="3">
    <source>
        <dbReference type="ARBA" id="ARBA00009121"/>
    </source>
</evidence>
<dbReference type="PANTHER" id="PTHR11177:SF405">
    <property type="entry name" value="CHITINASE"/>
    <property type="match status" value="1"/>
</dbReference>
<dbReference type="CDD" id="cd02872">
    <property type="entry name" value="GH18_chitolectin_chitotriosidase"/>
    <property type="match status" value="1"/>
</dbReference>
<dbReference type="PROSITE" id="PS01095">
    <property type="entry name" value="GH18_1"/>
    <property type="match status" value="1"/>
</dbReference>
<gene>
    <name evidence="15" type="primary">LOC109317675</name>
</gene>
<keyword evidence="5" id="KW-0964">Secreted</keyword>
<evidence type="ECO:0000256" key="8">
    <source>
        <dbReference type="ARBA" id="ARBA00022801"/>
    </source>
</evidence>
<dbReference type="InterPro" id="IPR050314">
    <property type="entry name" value="Glycosyl_Hydrlase_18"/>
</dbReference>
<dbReference type="InterPro" id="IPR029070">
    <property type="entry name" value="Chitinase_insertion_sf"/>
</dbReference>
<evidence type="ECO:0000256" key="12">
    <source>
        <dbReference type="ARBA" id="ARBA00023295"/>
    </source>
</evidence>
<dbReference type="FunFam" id="3.10.50.10:FF:000001">
    <property type="entry name" value="Chitinase 3-like 1"/>
    <property type="match status" value="1"/>
</dbReference>
<comment type="similarity">
    <text evidence="3">Belongs to the glycosyl hydrolase 18 family. Chitinase class II subfamily.</text>
</comment>
<dbReference type="PANTHER" id="PTHR11177">
    <property type="entry name" value="CHITINASE"/>
    <property type="match status" value="1"/>
</dbReference>
<dbReference type="OMA" id="CTITIWH"/>
<name>A0A7M4EX94_CROPO</name>
<evidence type="ECO:0000256" key="4">
    <source>
        <dbReference type="ARBA" id="ARBA00012729"/>
    </source>
</evidence>
<evidence type="ECO:0000256" key="9">
    <source>
        <dbReference type="ARBA" id="ARBA00023024"/>
    </source>
</evidence>
<comment type="catalytic activity">
    <reaction evidence="1">
        <text>Random endo-hydrolysis of N-acetyl-beta-D-glucosaminide (1-&gt;4)-beta-linkages in chitin and chitodextrins.</text>
        <dbReference type="EC" id="3.2.1.14"/>
    </reaction>
</comment>
<dbReference type="Ensembl" id="ENSCPRT00005018602.1">
    <property type="protein sequence ID" value="ENSCPRP00005015881.1"/>
    <property type="gene ID" value="ENSCPRG00005011108.1"/>
</dbReference>
<dbReference type="PROSITE" id="PS51910">
    <property type="entry name" value="GH18_2"/>
    <property type="match status" value="1"/>
</dbReference>
<dbReference type="InterPro" id="IPR001579">
    <property type="entry name" value="Glyco_hydro_18_chit_AS"/>
</dbReference>
<evidence type="ECO:0000256" key="10">
    <source>
        <dbReference type="ARBA" id="ARBA00023157"/>
    </source>
</evidence>
<dbReference type="GO" id="GO:0008843">
    <property type="term" value="F:endochitinase activity"/>
    <property type="evidence" value="ECO:0007669"/>
    <property type="project" value="UniProtKB-EC"/>
</dbReference>
<evidence type="ECO:0000256" key="5">
    <source>
        <dbReference type="ARBA" id="ARBA00022525"/>
    </source>
</evidence>
<accession>A0A7M4EX94</accession>
<evidence type="ECO:0000313" key="16">
    <source>
        <dbReference type="Proteomes" id="UP000594220"/>
    </source>
</evidence>
<reference evidence="15" key="1">
    <citation type="submission" date="2025-08" db="UniProtKB">
        <authorList>
            <consortium name="Ensembl"/>
        </authorList>
    </citation>
    <scope>IDENTIFICATION</scope>
</reference>
<dbReference type="GO" id="GO:0006032">
    <property type="term" value="P:chitin catabolic process"/>
    <property type="evidence" value="ECO:0007669"/>
    <property type="project" value="UniProtKB-KW"/>
</dbReference>
<keyword evidence="6" id="KW-0147">Chitin-binding</keyword>
<keyword evidence="11" id="KW-0119">Carbohydrate metabolism</keyword>
<keyword evidence="8" id="KW-0378">Hydrolase</keyword>
<evidence type="ECO:0000256" key="11">
    <source>
        <dbReference type="ARBA" id="ARBA00023277"/>
    </source>
</evidence>
<dbReference type="SUPFAM" id="SSF54556">
    <property type="entry name" value="Chitinase insertion domain"/>
    <property type="match status" value="1"/>
</dbReference>
<dbReference type="Pfam" id="PF00704">
    <property type="entry name" value="Glyco_hydro_18"/>
    <property type="match status" value="1"/>
</dbReference>
<evidence type="ECO:0000313" key="15">
    <source>
        <dbReference type="Ensembl" id="ENSCPRP00005015881.1"/>
    </source>
</evidence>
<dbReference type="GO" id="GO:0008061">
    <property type="term" value="F:chitin binding"/>
    <property type="evidence" value="ECO:0007669"/>
    <property type="project" value="UniProtKB-KW"/>
</dbReference>
<keyword evidence="7" id="KW-0732">Signal</keyword>
<evidence type="ECO:0000259" key="14">
    <source>
        <dbReference type="PROSITE" id="PS51910"/>
    </source>
</evidence>
<dbReference type="FunFam" id="3.20.20.80:FF:000081">
    <property type="entry name" value="Chitinase 1"/>
    <property type="match status" value="1"/>
</dbReference>
<feature type="domain" description="GH18" evidence="14">
    <location>
        <begin position="25"/>
        <end position="373"/>
    </location>
</feature>
<dbReference type="Proteomes" id="UP000594220">
    <property type="component" value="Unplaced"/>
</dbReference>
<dbReference type="InterPro" id="IPR011583">
    <property type="entry name" value="Chitinase_II/V-like_cat"/>
</dbReference>
<dbReference type="SMART" id="SM00636">
    <property type="entry name" value="Glyco_18"/>
    <property type="match status" value="1"/>
</dbReference>
<evidence type="ECO:0000256" key="1">
    <source>
        <dbReference type="ARBA" id="ARBA00000822"/>
    </source>
</evidence>
<keyword evidence="9" id="KW-0146">Chitin degradation</keyword>
<evidence type="ECO:0000256" key="6">
    <source>
        <dbReference type="ARBA" id="ARBA00022669"/>
    </source>
</evidence>
<keyword evidence="13" id="KW-0624">Polysaccharide degradation</keyword>
<dbReference type="GO" id="GO:0005576">
    <property type="term" value="C:extracellular region"/>
    <property type="evidence" value="ECO:0007669"/>
    <property type="project" value="UniProtKB-SubCell"/>
</dbReference>
<dbReference type="GeneTree" id="ENSGT00940000165936"/>
<dbReference type="InterPro" id="IPR017853">
    <property type="entry name" value="GH"/>
</dbReference>
<protein>
    <recommendedName>
        <fullName evidence="4">chitinase</fullName>
        <ecNumber evidence="4">3.2.1.14</ecNumber>
    </recommendedName>
</protein>